<proteinExistence type="predicted"/>
<dbReference type="InterPro" id="IPR027417">
    <property type="entry name" value="P-loop_NTPase"/>
</dbReference>
<feature type="compositionally biased region" description="Acidic residues" evidence="1">
    <location>
        <begin position="167"/>
        <end position="197"/>
    </location>
</feature>
<evidence type="ECO:0000313" key="2">
    <source>
        <dbReference type="EMBL" id="ORV45989.1"/>
    </source>
</evidence>
<name>A0A1X1TNF1_9MYCO</name>
<dbReference type="EMBL" id="LQOT01000040">
    <property type="protein sequence ID" value="ORV45989.1"/>
    <property type="molecule type" value="Genomic_DNA"/>
</dbReference>
<feature type="region of interest" description="Disordered" evidence="1">
    <location>
        <begin position="332"/>
        <end position="417"/>
    </location>
</feature>
<protein>
    <submittedName>
        <fullName evidence="2">Uncharacterized protein</fullName>
    </submittedName>
</protein>
<dbReference type="SUPFAM" id="SSF52540">
    <property type="entry name" value="P-loop containing nucleoside triphosphate hydrolases"/>
    <property type="match status" value="1"/>
</dbReference>
<feature type="region of interest" description="Disordered" evidence="1">
    <location>
        <begin position="159"/>
        <end position="197"/>
    </location>
</feature>
<dbReference type="Gene3D" id="3.40.50.300">
    <property type="entry name" value="P-loop containing nucleotide triphosphate hydrolases"/>
    <property type="match status" value="1"/>
</dbReference>
<keyword evidence="3" id="KW-1185">Reference proteome</keyword>
<evidence type="ECO:0000256" key="1">
    <source>
        <dbReference type="SAM" id="MobiDB-lite"/>
    </source>
</evidence>
<dbReference type="Proteomes" id="UP000193465">
    <property type="component" value="Unassembled WGS sequence"/>
</dbReference>
<reference evidence="2 3" key="1">
    <citation type="submission" date="2016-01" db="EMBL/GenBank/DDBJ databases">
        <title>The new phylogeny of the genus Mycobacterium.</title>
        <authorList>
            <person name="Tarcisio F."/>
            <person name="Conor M."/>
            <person name="Antonella G."/>
            <person name="Elisabetta G."/>
            <person name="Giulia F.S."/>
            <person name="Sara T."/>
            <person name="Anna F."/>
            <person name="Clotilde B."/>
            <person name="Roberto B."/>
            <person name="Veronica D.S."/>
            <person name="Fabio R."/>
            <person name="Monica P."/>
            <person name="Olivier J."/>
            <person name="Enrico T."/>
            <person name="Nicola S."/>
        </authorList>
    </citation>
    <scope>NUCLEOTIDE SEQUENCE [LARGE SCALE GENOMIC DNA]</scope>
    <source>
        <strain evidence="2 3">ATCC 27353</strain>
    </source>
</reference>
<comment type="caution">
    <text evidence="2">The sequence shown here is derived from an EMBL/GenBank/DDBJ whole genome shotgun (WGS) entry which is preliminary data.</text>
</comment>
<evidence type="ECO:0000313" key="3">
    <source>
        <dbReference type="Proteomes" id="UP000193465"/>
    </source>
</evidence>
<gene>
    <name evidence="2" type="ORF">AWC02_11665</name>
</gene>
<dbReference type="STRING" id="188915.AWC02_11665"/>
<accession>A0A1X1TNF1</accession>
<organism evidence="2 3">
    <name type="scientific">Mycolicibacter engbaekii</name>
    <dbReference type="NCBI Taxonomy" id="188915"/>
    <lineage>
        <taxon>Bacteria</taxon>
        <taxon>Bacillati</taxon>
        <taxon>Actinomycetota</taxon>
        <taxon>Actinomycetes</taxon>
        <taxon>Mycobacteriales</taxon>
        <taxon>Mycobacteriaceae</taxon>
        <taxon>Mycolicibacter</taxon>
    </lineage>
</organism>
<feature type="compositionally biased region" description="Low complexity" evidence="1">
    <location>
        <begin position="338"/>
        <end position="348"/>
    </location>
</feature>
<sequence>MNITPEPSVLAGSIGPSATAEEVQMAEMTTKPALDGLTDADLLRIVANPKVGREWAKFAKVNYAELKRGNLRAMRGVRIAIMKHHGRFGHSLAHAWESLLDPEEAADLVGDVLLVHAELAGFSLGPTGGRAMLYALAEDTHLADAVAVRDRLEELLEAVERGAHFDPDDEAEDDDEESVEDTTPAEDLADEADEDEPNYAGAADLKDLQDRAAALLDEVADLVEQLRVVSAAIAEGRPAPHLGEGPDNWSDAAQAVLKDAAAAGLEQPATLPAVVEQLRTLFEQRLQQESERRSNARLALEMIDVLRKAGRDEMIGDQLALHGFTSVEEVEKAAGVQPTPAAAATSEPAEPEVEAEYTNLPDEPTDEEPPAEESDAEEDMSAEAVEEPAEAVATEANSPSTAPPIPEPAVSDTSSAPASALAAAPASAASSPSTSTAVIEAVAVSATEPDESGVSLGEWPWDEGDPPLVAQLLLDGREALAYYLATAAAEIEPRRQLLLFACAAAHCTPSAIELSLLPSDADIKAFDTNESLLLLAASLRAGLRLGYAPLGLQSLLDTADHALTDSSVREVLHAAATAVQRGHGRRQPESGPSAEEMAARWTALGAEAAKQLEKLRDKTLKFQRGSKVLRYVARDGQPLADALSRAAALTADGVASASNPDWAQIEDTADQLRDQNRRERLLLDAETAVSTPQQRARRPIDGPVKNQLDDLIGDAGDLLARLLTVRRAILTAGDLKDIAVGDDLERALHQAPAAPTVNSVGEAAVANLIAWLRADDPEPTAQSVREVLDAALLELFELPRDEQGQPLRAPTISEVVLLLSPRDPDTVVAGYLAKGDIAAARDFIAAHGLEGAGYDDQIQRAIKKSKAAFENARGDAEEGAARLRALYVDDMARELSERIEQIGDTPRNDRFDLAIEALHAITAQAETALIAKRDDLTARVDKLACDAASKKRVLNRIDARDESLAINFLRLLENGQPLPEVDDGSGDDFSQFVPGVVDIAANAQAAGQDPLAAVRHALKSDGNPSVRPLRDGLLAWQNLKTRRRSGEDFKNRLGDVLRMVGLTPKAQGWYRGDVSRQSAGGYATVRVAASPVDRSYVPQFGSQAHGVYDVTLVWDVVSPSRLMDFISEANRTRPNIILYFGALSLTERRQLRALTRTTAGGKGFSPIMIDEAVVGWLSHLAEPGWRFTQRVTLPFTTLNPYQPNAAGEVPEEVFVGRSDERARIENPTGSMFVYGGRQLGKSALLRRVERLYTDLRPVGDGPTVAGKAAVYLDLKAAGVGEAQEPSALWPLLGDRLNKLGIVSVKAARGGVQEVTSEIMGWLEAEESNQLLLLLDEADNFLTADANSGDGKVGCEFPVLQALKLVMEESRRRFKAVFAGLHQVQRFFDASNTPVAHGGDAIPIGPLRTHDASDLVVSPMKALGYRFENPELVWRLLLVTNYQASLVQIVCEALVNYLQKRQIPEGGGRMSIGAEDIRNVCSDPAVRDLIAQRFRWTINLDSRYRVIALVVALGSIGADPGVAFTVDELREECEVWWPEGFRADELRRNEFERYLIEMQGLGILQQQGADLWALSSPNVIQMLGTPDRLEKELQDAHTHLERPLEYNPTMARRIMGDSESIAASRSPLTDHELTTLFKDTSVAQVVFGTPALGIGRVVAVIKRQADNENVASIVVNSLQSPDLKRAGGRGKRAHVIVDLTASRADGNLAQICREAAGRKNVTATVVIGPEWLDNMLTLDGVEVHSLRRWSVTGLRAWYGSPFDSPLERARLHRVTSGWPKLIEEVMAEFSKGLAPQTALDRAAARLATPARATQILADSCIDPKIAKAWVQSIPFTTGGPDGIEQLPVSVEDITEALCVDGKDLLARLQALDVADQDGDDWSLDRVILAAAATIYSGPE</sequence>
<feature type="compositionally biased region" description="Acidic residues" evidence="1">
    <location>
        <begin position="363"/>
        <end position="389"/>
    </location>
</feature>